<protein>
    <recommendedName>
        <fullName evidence="2">Neurochondrin</fullName>
    </recommendedName>
</protein>
<feature type="non-terminal residue" evidence="3">
    <location>
        <position position="751"/>
    </location>
</feature>
<dbReference type="PANTHER" id="PTHR13109:SF7">
    <property type="entry name" value="NEUROCHONDRIN"/>
    <property type="match status" value="1"/>
</dbReference>
<evidence type="ECO:0000313" key="4">
    <source>
        <dbReference type="Proteomes" id="UP000886611"/>
    </source>
</evidence>
<dbReference type="GeneID" id="120517653"/>
<sequence>MSQSGGAACDNNKTEAPEEPDTTICPRIIKSPGVHEEDLGEAVQDAEASAIEDPDKLAAQNAILQRCLQILKNPANDSEQFAAVLLVTKVIQAGTADPVTRRQIFDAVGFSLPNRLLATMNTTPDCPPQVLCSLAVSLLAAFSTDQDLVSHPQLLNKVLLLLDLVSGQSQVSVDQATIQDSYQCLLAIACTPEGPRILEARSAIPLLCQTYCQKKQGSEHALTLLNRILNWEAGSRAWKKYPAELTQLLQQLSMEFSRAEDQQKFILCEILPYFLPPPQELLPASLQPCLANLSGGLQSILGSKLSIAQRDPALRLSACLLDSFGHEWAVMKSPGMMSGQFLALLINLACVEVRMTLEQPADTFSSGGLPSRTDTITACYRILEFAMETCSQDPHERGLTLERCRQMILILEEAISAVIFYLMQVTTAQYHEPFIFASVRALCVWLAEETSSLKQEVCALLPFLIDYSRALFEEAKKKEKTKEGTASPFVGDVLRFLLPGLCHLTAEEAPRRILLSLNLSALIYEYIDYLCSRLRDSQKQVEASLQTACGVFLNLVVTEPDHTRTDTSSSSLLNLVMELLPKLSQKHKLVLTANFCTLGLLLARLLAGTPGVPDSTISRLFFRSALSFLSRAHVAHSDAAFGIVRSPSYNECWEDISELWFLGMQGLAGCLMVLDWLPTRILETGWLKETLGLLEGCCIPVDSNIAEALQPLLIALIRSDPSCREFVIQKQGAQIACRHRMSELQEILHVG</sequence>
<dbReference type="PANTHER" id="PTHR13109">
    <property type="entry name" value="NEUROCHONDRIN"/>
    <property type="match status" value="1"/>
</dbReference>
<proteinExistence type="inferred from homology"/>
<dbReference type="SUPFAM" id="SSF48371">
    <property type="entry name" value="ARM repeat"/>
    <property type="match status" value="1"/>
</dbReference>
<dbReference type="RefSeq" id="XP_039596018.1">
    <property type="nucleotide sequence ID" value="XM_039740084.1"/>
</dbReference>
<dbReference type="OrthoDB" id="8186546at2759"/>
<evidence type="ECO:0000256" key="2">
    <source>
        <dbReference type="ARBA" id="ARBA00018324"/>
    </source>
</evidence>
<evidence type="ECO:0000313" key="3">
    <source>
        <dbReference type="EMBL" id="KAG2461105.1"/>
    </source>
</evidence>
<dbReference type="AlphaFoldDB" id="A0A8X7X3E6"/>
<evidence type="ECO:0000256" key="1">
    <source>
        <dbReference type="ARBA" id="ARBA00006927"/>
    </source>
</evidence>
<dbReference type="Pfam" id="PF05536">
    <property type="entry name" value="Neurochondrin"/>
    <property type="match status" value="1"/>
</dbReference>
<accession>A0A8X7X3E6</accession>
<gene>
    <name evidence="3" type="primary">Ncdn</name>
    <name evidence="3" type="ORF">GTO96_0011056</name>
</gene>
<reference evidence="3 4" key="1">
    <citation type="journal article" date="2021" name="Cell">
        <title>Tracing the genetic footprints of vertebrate landing in non-teleost ray-finned fishes.</title>
        <authorList>
            <person name="Bi X."/>
            <person name="Wang K."/>
            <person name="Yang L."/>
            <person name="Pan H."/>
            <person name="Jiang H."/>
            <person name="Wei Q."/>
            <person name="Fang M."/>
            <person name="Yu H."/>
            <person name="Zhu C."/>
            <person name="Cai Y."/>
            <person name="He Y."/>
            <person name="Gan X."/>
            <person name="Zeng H."/>
            <person name="Yu D."/>
            <person name="Zhu Y."/>
            <person name="Jiang H."/>
            <person name="Qiu Q."/>
            <person name="Yang H."/>
            <person name="Zhang Y.E."/>
            <person name="Wang W."/>
            <person name="Zhu M."/>
            <person name="He S."/>
            <person name="Zhang G."/>
        </authorList>
    </citation>
    <scope>NUCLEOTIDE SEQUENCE [LARGE SCALE GENOMIC DNA]</scope>
    <source>
        <strain evidence="3">Bchr_013</strain>
    </source>
</reference>
<dbReference type="GO" id="GO:0030425">
    <property type="term" value="C:dendrite"/>
    <property type="evidence" value="ECO:0007669"/>
    <property type="project" value="TreeGrafter"/>
</dbReference>
<dbReference type="EMBL" id="JAATIS010004753">
    <property type="protein sequence ID" value="KAG2461105.1"/>
    <property type="molecule type" value="Genomic_DNA"/>
</dbReference>
<dbReference type="Proteomes" id="UP000886611">
    <property type="component" value="Unassembled WGS sequence"/>
</dbReference>
<keyword evidence="4" id="KW-1185">Reference proteome</keyword>
<dbReference type="GO" id="GO:0048168">
    <property type="term" value="P:regulation of neuronal synaptic plasticity"/>
    <property type="evidence" value="ECO:0007669"/>
    <property type="project" value="TreeGrafter"/>
</dbReference>
<dbReference type="GO" id="GO:0031175">
    <property type="term" value="P:neuron projection development"/>
    <property type="evidence" value="ECO:0007669"/>
    <property type="project" value="TreeGrafter"/>
</dbReference>
<dbReference type="InterPro" id="IPR016024">
    <property type="entry name" value="ARM-type_fold"/>
</dbReference>
<dbReference type="InterPro" id="IPR008709">
    <property type="entry name" value="Neurochondrin"/>
</dbReference>
<organism evidence="3 4">
    <name type="scientific">Polypterus senegalus</name>
    <name type="common">Senegal bichir</name>
    <dbReference type="NCBI Taxonomy" id="55291"/>
    <lineage>
        <taxon>Eukaryota</taxon>
        <taxon>Metazoa</taxon>
        <taxon>Chordata</taxon>
        <taxon>Craniata</taxon>
        <taxon>Vertebrata</taxon>
        <taxon>Euteleostomi</taxon>
        <taxon>Actinopterygii</taxon>
        <taxon>Polypteriformes</taxon>
        <taxon>Polypteridae</taxon>
        <taxon>Polypterus</taxon>
    </lineage>
</organism>
<feature type="non-terminal residue" evidence="3">
    <location>
        <position position="1"/>
    </location>
</feature>
<name>A0A8X7X3E6_POLSE</name>
<comment type="caution">
    <text evidence="3">The sequence shown here is derived from an EMBL/GenBank/DDBJ whole genome shotgun (WGS) entry which is preliminary data.</text>
</comment>
<comment type="similarity">
    <text evidence="1">Belongs to the neurochondrin family.</text>
</comment>